<reference evidence="2" key="1">
    <citation type="journal article" date="2013" name="Genetics">
        <title>The draft genome and transcriptome of Panagrellus redivivus are shaped by the harsh demands of a free-living lifestyle.</title>
        <authorList>
            <person name="Srinivasan J."/>
            <person name="Dillman A.R."/>
            <person name="Macchietto M.G."/>
            <person name="Heikkinen L."/>
            <person name="Lakso M."/>
            <person name="Fracchia K.M."/>
            <person name="Antoshechkin I."/>
            <person name="Mortazavi A."/>
            <person name="Wong G."/>
            <person name="Sternberg P.W."/>
        </authorList>
    </citation>
    <scope>NUCLEOTIDE SEQUENCE [LARGE SCALE GENOMIC DNA]</scope>
    <source>
        <strain evidence="2">MT8872</strain>
    </source>
</reference>
<feature type="compositionally biased region" description="Low complexity" evidence="1">
    <location>
        <begin position="477"/>
        <end position="491"/>
    </location>
</feature>
<dbReference type="WBParaSite" id="Pan_g42.t1">
    <property type="protein sequence ID" value="Pan_g42.t1"/>
    <property type="gene ID" value="Pan_g42"/>
</dbReference>
<feature type="region of interest" description="Disordered" evidence="1">
    <location>
        <begin position="669"/>
        <end position="733"/>
    </location>
</feature>
<evidence type="ECO:0000313" key="2">
    <source>
        <dbReference type="Proteomes" id="UP000492821"/>
    </source>
</evidence>
<organism evidence="2 3">
    <name type="scientific">Panagrellus redivivus</name>
    <name type="common">Microworm</name>
    <dbReference type="NCBI Taxonomy" id="6233"/>
    <lineage>
        <taxon>Eukaryota</taxon>
        <taxon>Metazoa</taxon>
        <taxon>Ecdysozoa</taxon>
        <taxon>Nematoda</taxon>
        <taxon>Chromadorea</taxon>
        <taxon>Rhabditida</taxon>
        <taxon>Tylenchina</taxon>
        <taxon>Panagrolaimomorpha</taxon>
        <taxon>Panagrolaimoidea</taxon>
        <taxon>Panagrolaimidae</taxon>
        <taxon>Panagrellus</taxon>
    </lineage>
</organism>
<evidence type="ECO:0000256" key="1">
    <source>
        <dbReference type="SAM" id="MobiDB-lite"/>
    </source>
</evidence>
<feature type="compositionally biased region" description="Polar residues" evidence="1">
    <location>
        <begin position="321"/>
        <end position="333"/>
    </location>
</feature>
<feature type="compositionally biased region" description="Low complexity" evidence="1">
    <location>
        <begin position="1"/>
        <end position="14"/>
    </location>
</feature>
<feature type="compositionally biased region" description="Basic and acidic residues" evidence="1">
    <location>
        <begin position="297"/>
        <end position="311"/>
    </location>
</feature>
<feature type="compositionally biased region" description="Polar residues" evidence="1">
    <location>
        <begin position="368"/>
        <end position="389"/>
    </location>
</feature>
<feature type="compositionally biased region" description="Low complexity" evidence="1">
    <location>
        <begin position="584"/>
        <end position="596"/>
    </location>
</feature>
<sequence length="733" mass="80240">MDAVTVTPVPSTSTAPPPGGGRSKQNGAPSKPAKAGSKRVRAPGTGSASVKKVKSSNPMDAIFNEMNELESQKLKSKKKKESDDEASEPPPHAGTPIPGAFRAPNFVDLMRIESDNSMIFEFLQRRTPSVCEMVLAYKMLRGRVDAFSGVYFDRTKITELQYHIPPDEELLRELALPDVYTEQRRGPRTPSEPPPSPGLVSEHTANTATDGSVIPPPAAVDAGLQIYSDADQSAEAREARIAEIKRHMARRLKKSIEEVSALISEEHWHLVAAIKKEDMVSMIDKMVLDVKRADNLNRDDSDSLHRSRNSIDMEISDDESTSPPTRTHLPSSSIPANLPFVPMPLAPIPQSYPTYANIPKPIYRPDPSASTSGFGFQQAPATQSYSTPSLMPPVSSYPAPPPVPTASSSFTNVPPPPIPDSSATRATPSLPGPSTSFTPLPNTAVPPPVSPYSGTSATLAPPASQPRHLSPVRPQMSTSFTPLPSTSTTVSHRPPFVSPPPQPTRPLVPPRLFSIPPPPLPARHEMPVFPPPQNGNNFRNGTPRRLPLRPQIRGGDKRNKRDRRNDSNDPRSIRRPGSRDRRSGSGSRHGSRPSSRGRMDVASNDRQQPPRFDNNRRSGPPQWRPDFSQTPVERPVMPPVVNTPRPPASEVITPSSSSVMRTLFNVLQPPQTPPKAPTQQPLNPMPPRGFPRPHNSPGMFPRPSFQTPQRLPSLMGNLVPPPRFTPRPRRQRF</sequence>
<dbReference type="AlphaFoldDB" id="A0A7E4VZA6"/>
<proteinExistence type="predicted"/>
<keyword evidence="2" id="KW-1185">Reference proteome</keyword>
<feature type="compositionally biased region" description="Pro residues" evidence="1">
    <location>
        <begin position="496"/>
        <end position="521"/>
    </location>
</feature>
<feature type="compositionally biased region" description="Basic and acidic residues" evidence="1">
    <location>
        <begin position="554"/>
        <end position="583"/>
    </location>
</feature>
<accession>A0A7E4VZA6</accession>
<evidence type="ECO:0000313" key="3">
    <source>
        <dbReference type="WBParaSite" id="Pan_g42.t1"/>
    </source>
</evidence>
<name>A0A7E4VZA6_PANRE</name>
<feature type="region of interest" description="Disordered" evidence="1">
    <location>
        <begin position="363"/>
        <end position="655"/>
    </location>
</feature>
<feature type="region of interest" description="Disordered" evidence="1">
    <location>
        <begin position="182"/>
        <end position="215"/>
    </location>
</feature>
<dbReference type="Proteomes" id="UP000492821">
    <property type="component" value="Unassembled WGS sequence"/>
</dbReference>
<reference evidence="3" key="2">
    <citation type="submission" date="2020-10" db="UniProtKB">
        <authorList>
            <consortium name="WormBaseParasite"/>
        </authorList>
    </citation>
    <scope>IDENTIFICATION</scope>
</reference>
<feature type="compositionally biased region" description="Polar residues" evidence="1">
    <location>
        <begin position="421"/>
        <end position="441"/>
    </location>
</feature>
<protein>
    <submittedName>
        <fullName evidence="3">WH2 domain-containing protein</fullName>
    </submittedName>
</protein>
<feature type="region of interest" description="Disordered" evidence="1">
    <location>
        <begin position="1"/>
        <end position="100"/>
    </location>
</feature>
<feature type="region of interest" description="Disordered" evidence="1">
    <location>
        <begin position="297"/>
        <end position="333"/>
    </location>
</feature>